<evidence type="ECO:0000256" key="6">
    <source>
        <dbReference type="SAM" id="SignalP"/>
    </source>
</evidence>
<evidence type="ECO:0000313" key="8">
    <source>
        <dbReference type="EMBL" id="WKW11263.1"/>
    </source>
</evidence>
<dbReference type="PANTHER" id="PTHR13887:SF14">
    <property type="entry name" value="DISULFIDE BOND FORMATION PROTEIN D"/>
    <property type="match status" value="1"/>
</dbReference>
<dbReference type="Gene3D" id="3.40.30.10">
    <property type="entry name" value="Glutaredoxin"/>
    <property type="match status" value="1"/>
</dbReference>
<keyword evidence="4" id="KW-1015">Disulfide bond</keyword>
<evidence type="ECO:0000256" key="3">
    <source>
        <dbReference type="ARBA" id="ARBA00023002"/>
    </source>
</evidence>
<evidence type="ECO:0000256" key="2">
    <source>
        <dbReference type="ARBA" id="ARBA00022729"/>
    </source>
</evidence>
<evidence type="ECO:0000256" key="1">
    <source>
        <dbReference type="ARBA" id="ARBA00005791"/>
    </source>
</evidence>
<keyword evidence="5" id="KW-0676">Redox-active center</keyword>
<dbReference type="CDD" id="cd02972">
    <property type="entry name" value="DsbA_family"/>
    <property type="match status" value="1"/>
</dbReference>
<comment type="similarity">
    <text evidence="1">Belongs to the thioredoxin family. DsbA subfamily.</text>
</comment>
<feature type="signal peptide" evidence="6">
    <location>
        <begin position="1"/>
        <end position="24"/>
    </location>
</feature>
<keyword evidence="10" id="KW-1185">Reference proteome</keyword>
<feature type="domain" description="Thioredoxin" evidence="7">
    <location>
        <begin position="19"/>
        <end position="226"/>
    </location>
</feature>
<dbReference type="PANTHER" id="PTHR13887">
    <property type="entry name" value="GLUTATHIONE S-TRANSFERASE KAPPA"/>
    <property type="match status" value="1"/>
</dbReference>
<feature type="chain" id="PRO_5041210361" evidence="6">
    <location>
        <begin position="25"/>
        <end position="230"/>
    </location>
</feature>
<evidence type="ECO:0000256" key="5">
    <source>
        <dbReference type="ARBA" id="ARBA00023284"/>
    </source>
</evidence>
<dbReference type="AlphaFoldDB" id="A0AA49Q685"/>
<dbReference type="EMBL" id="CP130613">
    <property type="protein sequence ID" value="WKW14173.1"/>
    <property type="molecule type" value="Genomic_DNA"/>
</dbReference>
<reference evidence="9" key="1">
    <citation type="submission" date="2023-07" db="EMBL/GenBank/DDBJ databases">
        <authorList>
            <person name="Haufschild T."/>
            <person name="Kallscheuer N."/>
            <person name="Hammer J."/>
            <person name="Kohn T."/>
            <person name="Kabuu M."/>
            <person name="Jogler M."/>
            <person name="Wohfarth N."/>
            <person name="Heuer A."/>
            <person name="Rohde M."/>
            <person name="van Teeseling M.C.F."/>
            <person name="Jogler C."/>
        </authorList>
    </citation>
    <scope>NUCLEOTIDE SEQUENCE</scope>
    <source>
        <strain evidence="8">Strain 138</strain>
        <strain evidence="9">Strain 318</strain>
    </source>
</reference>
<dbReference type="PROSITE" id="PS51257">
    <property type="entry name" value="PROKAR_LIPOPROTEIN"/>
    <property type="match status" value="1"/>
</dbReference>
<dbReference type="EMBL" id="CP130612">
    <property type="protein sequence ID" value="WKW11263.1"/>
    <property type="molecule type" value="Genomic_DNA"/>
</dbReference>
<organism evidence="9 10">
    <name type="scientific">Pseudogemmatithrix spongiicola</name>
    <dbReference type="NCBI Taxonomy" id="3062599"/>
    <lineage>
        <taxon>Bacteria</taxon>
        <taxon>Pseudomonadati</taxon>
        <taxon>Gemmatimonadota</taxon>
        <taxon>Gemmatimonadia</taxon>
        <taxon>Gemmatimonadales</taxon>
        <taxon>Gemmatimonadaceae</taxon>
        <taxon>Pseudogemmatithrix</taxon>
    </lineage>
</organism>
<evidence type="ECO:0000313" key="10">
    <source>
        <dbReference type="Proteomes" id="UP001229955"/>
    </source>
</evidence>
<dbReference type="KEGG" id="pspc:Strain318_000504"/>
<dbReference type="PROSITE" id="PS51352">
    <property type="entry name" value="THIOREDOXIN_2"/>
    <property type="match status" value="1"/>
</dbReference>
<dbReference type="GO" id="GO:0016491">
    <property type="term" value="F:oxidoreductase activity"/>
    <property type="evidence" value="ECO:0007669"/>
    <property type="project" value="UniProtKB-KW"/>
</dbReference>
<accession>A0AA49Q3W2</accession>
<dbReference type="InterPro" id="IPR013766">
    <property type="entry name" value="Thioredoxin_domain"/>
</dbReference>
<name>A0AA49Q685_9BACT</name>
<evidence type="ECO:0000259" key="7">
    <source>
        <dbReference type="PROSITE" id="PS51352"/>
    </source>
</evidence>
<protein>
    <submittedName>
        <fullName evidence="9">Thioredoxin domain-containing protein</fullName>
    </submittedName>
</protein>
<dbReference type="Pfam" id="PF13462">
    <property type="entry name" value="Thioredoxin_4"/>
    <property type="match status" value="1"/>
</dbReference>
<evidence type="ECO:0000256" key="4">
    <source>
        <dbReference type="ARBA" id="ARBA00023157"/>
    </source>
</evidence>
<dbReference type="RefSeq" id="WP_367886963.1">
    <property type="nucleotide sequence ID" value="NZ_CP130612.1"/>
</dbReference>
<accession>A0AA49Q685</accession>
<keyword evidence="2 6" id="KW-0732">Signal</keyword>
<dbReference type="Proteomes" id="UP001229955">
    <property type="component" value="Chromosome"/>
</dbReference>
<keyword evidence="3" id="KW-0560">Oxidoreductase</keyword>
<proteinExistence type="inferred from homology"/>
<dbReference type="InterPro" id="IPR012336">
    <property type="entry name" value="Thioredoxin-like_fold"/>
</dbReference>
<sequence length="230" mass="24944">MRFPHALLLAVATLGFAGCSAAEASPDRSIDASVDASVASAPVDSLRDAVLNRADLGRISGRDSAKVWLVVISDFQCPFCKRWHEQTAPQLIEQYVRTGKVRIAYLNLPISTHRNAQPAHEAAMCASEQGAFWPVADALFASQDAWKSKFEVEPYFDSLATRHVRDAARFRACIRDGHTRALINTDVSRITRLGVGSTPTFFVGSQMIVGAQPYAAFARALDAALAAAPR</sequence>
<gene>
    <name evidence="8" type="ORF">Strain138_000504</name>
    <name evidence="9" type="ORF">Strain318_000504</name>
</gene>
<dbReference type="SUPFAM" id="SSF52833">
    <property type="entry name" value="Thioredoxin-like"/>
    <property type="match status" value="1"/>
</dbReference>
<dbReference type="InterPro" id="IPR036249">
    <property type="entry name" value="Thioredoxin-like_sf"/>
</dbReference>
<evidence type="ECO:0000313" key="9">
    <source>
        <dbReference type="EMBL" id="WKW14173.1"/>
    </source>
</evidence>